<dbReference type="InterPro" id="IPR036390">
    <property type="entry name" value="WH_DNA-bd_sf"/>
</dbReference>
<dbReference type="GO" id="GO:0097063">
    <property type="term" value="F:cadmium ion sensor activity"/>
    <property type="evidence" value="ECO:0007669"/>
    <property type="project" value="TreeGrafter"/>
</dbReference>
<proteinExistence type="predicted"/>
<dbReference type="InParanoid" id="A0A263D0C1"/>
<comment type="caution">
    <text evidence="2">The sequence shown here is derived from an EMBL/GenBank/DDBJ whole genome shotgun (WGS) entry which is preliminary data.</text>
</comment>
<dbReference type="GO" id="GO:0003677">
    <property type="term" value="F:DNA binding"/>
    <property type="evidence" value="ECO:0007669"/>
    <property type="project" value="TreeGrafter"/>
</dbReference>
<evidence type="ECO:0000313" key="3">
    <source>
        <dbReference type="Proteomes" id="UP000242444"/>
    </source>
</evidence>
<dbReference type="CDD" id="cd00090">
    <property type="entry name" value="HTH_ARSR"/>
    <property type="match status" value="1"/>
</dbReference>
<dbReference type="InterPro" id="IPR001845">
    <property type="entry name" value="HTH_ArsR_DNA-bd_dom"/>
</dbReference>
<dbReference type="OrthoDB" id="3232131at2"/>
<dbReference type="Proteomes" id="UP000242444">
    <property type="component" value="Unassembled WGS sequence"/>
</dbReference>
<evidence type="ECO:0000259" key="1">
    <source>
        <dbReference type="PROSITE" id="PS50987"/>
    </source>
</evidence>
<dbReference type="Pfam" id="PF12840">
    <property type="entry name" value="HTH_20"/>
    <property type="match status" value="1"/>
</dbReference>
<organism evidence="2 3">
    <name type="scientific">Amycolatopsis antarctica</name>
    <dbReference type="NCBI Taxonomy" id="1854586"/>
    <lineage>
        <taxon>Bacteria</taxon>
        <taxon>Bacillati</taxon>
        <taxon>Actinomycetota</taxon>
        <taxon>Actinomycetes</taxon>
        <taxon>Pseudonocardiales</taxon>
        <taxon>Pseudonocardiaceae</taxon>
        <taxon>Amycolatopsis</taxon>
    </lineage>
</organism>
<reference evidence="2 3" key="1">
    <citation type="submission" date="2017-07" db="EMBL/GenBank/DDBJ databases">
        <title>Amycolatopsis antarcticus sp. nov., isolated from the surface of an Antarcticus brown macroalga.</title>
        <authorList>
            <person name="Wang J."/>
            <person name="Leiva S."/>
            <person name="Huang J."/>
            <person name="Huang Y."/>
        </authorList>
    </citation>
    <scope>NUCLEOTIDE SEQUENCE [LARGE SCALE GENOMIC DNA]</scope>
    <source>
        <strain evidence="2 3">AU-G6</strain>
    </source>
</reference>
<dbReference type="InterPro" id="IPR052543">
    <property type="entry name" value="HTH_Metal-responsive_Reg"/>
</dbReference>
<dbReference type="RefSeq" id="WP_094863829.1">
    <property type="nucleotide sequence ID" value="NZ_NKYE01000010.1"/>
</dbReference>
<dbReference type="GO" id="GO:0010288">
    <property type="term" value="P:response to lead ion"/>
    <property type="evidence" value="ECO:0007669"/>
    <property type="project" value="TreeGrafter"/>
</dbReference>
<dbReference type="PANTHER" id="PTHR39168:SF1">
    <property type="entry name" value="TRANSCRIPTIONAL REGULATORY PROTEIN"/>
    <property type="match status" value="1"/>
</dbReference>
<dbReference type="EMBL" id="NKYE01000010">
    <property type="protein sequence ID" value="OZM71872.1"/>
    <property type="molecule type" value="Genomic_DNA"/>
</dbReference>
<dbReference type="SUPFAM" id="SSF46785">
    <property type="entry name" value="Winged helix' DNA-binding domain"/>
    <property type="match status" value="1"/>
</dbReference>
<feature type="domain" description="HTH arsR-type" evidence="1">
    <location>
        <begin position="7"/>
        <end position="102"/>
    </location>
</feature>
<dbReference type="PROSITE" id="PS50987">
    <property type="entry name" value="HTH_ARSR_2"/>
    <property type="match status" value="1"/>
</dbReference>
<gene>
    <name evidence="2" type="ORF">CFN78_17095</name>
</gene>
<dbReference type="Gene3D" id="1.10.10.10">
    <property type="entry name" value="Winged helix-like DNA-binding domain superfamily/Winged helix DNA-binding domain"/>
    <property type="match status" value="1"/>
</dbReference>
<dbReference type="SMART" id="SM00418">
    <property type="entry name" value="HTH_ARSR"/>
    <property type="match status" value="1"/>
</dbReference>
<dbReference type="GO" id="GO:0046686">
    <property type="term" value="P:response to cadmium ion"/>
    <property type="evidence" value="ECO:0007669"/>
    <property type="project" value="TreeGrafter"/>
</dbReference>
<dbReference type="PRINTS" id="PR00778">
    <property type="entry name" value="HTHARSR"/>
</dbReference>
<dbReference type="AlphaFoldDB" id="A0A263D0C1"/>
<sequence length="243" mass="25447">MPGGRTTGDASGERLAAFAGLLADRTRATLCLALLDGRAWTAGELAAYAGVGAPTTTSHLDRLTEAGLLVQRRQGRHRYVQLAGPDVAELLEDLVARLGPVPGRGRSLRASTVAAALARGRTCYDHLAGRLGVTITEAMTTAGFLDRSAGLSLTAAGIDWYATDLGVDPTSLRATRRPVARDCLDWTERRSHLAGAAGARLCETLLARGWTVRAGSGRAVRLTGAGERALGERLPLDVAALRG</sequence>
<accession>A0A263D0C1</accession>
<dbReference type="GO" id="GO:0032791">
    <property type="term" value="F:lead ion binding"/>
    <property type="evidence" value="ECO:0007669"/>
    <property type="project" value="TreeGrafter"/>
</dbReference>
<protein>
    <submittedName>
        <fullName evidence="2">Transcriptional regulator</fullName>
    </submittedName>
</protein>
<dbReference type="InterPro" id="IPR011991">
    <property type="entry name" value="ArsR-like_HTH"/>
</dbReference>
<dbReference type="InterPro" id="IPR036388">
    <property type="entry name" value="WH-like_DNA-bd_sf"/>
</dbReference>
<dbReference type="PANTHER" id="PTHR39168">
    <property type="entry name" value="TRANSCRIPTIONAL REGULATOR-RELATED"/>
    <property type="match status" value="1"/>
</dbReference>
<dbReference type="GO" id="GO:0003700">
    <property type="term" value="F:DNA-binding transcription factor activity"/>
    <property type="evidence" value="ECO:0007669"/>
    <property type="project" value="InterPro"/>
</dbReference>
<keyword evidence="3" id="KW-1185">Reference proteome</keyword>
<evidence type="ECO:0000313" key="2">
    <source>
        <dbReference type="EMBL" id="OZM71872.1"/>
    </source>
</evidence>
<name>A0A263D0C1_9PSEU</name>